<dbReference type="CTD" id="3976"/>
<dbReference type="FunFam" id="1.20.1250.10:FF:000018">
    <property type="entry name" value="leukemia inhibitory factor"/>
    <property type="match status" value="1"/>
</dbReference>
<feature type="chain" id="PRO_5044665298" description="Leukemia inhibitory factor" evidence="11">
    <location>
        <begin position="23"/>
        <end position="202"/>
    </location>
</feature>
<evidence type="ECO:0000256" key="5">
    <source>
        <dbReference type="ARBA" id="ARBA00022525"/>
    </source>
</evidence>
<keyword evidence="9" id="KW-0325">Glycoprotein</keyword>
<dbReference type="InterPro" id="IPR019827">
    <property type="entry name" value="Leukemia_IF/oncostatin_CS"/>
</dbReference>
<keyword evidence="8" id="KW-1015">Disulfide bond</keyword>
<dbReference type="GO" id="GO:0010646">
    <property type="term" value="P:regulation of cell communication"/>
    <property type="evidence" value="ECO:0007669"/>
    <property type="project" value="UniProtKB-ARBA"/>
</dbReference>
<dbReference type="GO" id="GO:0030154">
    <property type="term" value="P:cell differentiation"/>
    <property type="evidence" value="ECO:0007669"/>
    <property type="project" value="UniProtKB-ARBA"/>
</dbReference>
<dbReference type="InterPro" id="IPR003624">
    <property type="entry name" value="Leukemia_IF"/>
</dbReference>
<dbReference type="Proteomes" id="UP001732720">
    <property type="component" value="Chromosome 18"/>
</dbReference>
<dbReference type="PRINTS" id="PR01883">
    <property type="entry name" value="LEUKAEMIAIF"/>
</dbReference>
<dbReference type="GO" id="GO:0005146">
    <property type="term" value="F:leukemia inhibitory factor receptor binding"/>
    <property type="evidence" value="ECO:0007669"/>
    <property type="project" value="InterPro"/>
</dbReference>
<comment type="subcellular location">
    <subcellularLocation>
        <location evidence="1">Secreted</location>
    </subcellularLocation>
</comment>
<evidence type="ECO:0000256" key="9">
    <source>
        <dbReference type="ARBA" id="ARBA00023180"/>
    </source>
</evidence>
<keyword evidence="4" id="KW-0202">Cytokine</keyword>
<dbReference type="Ensembl" id="ENSCCNT00000026557.1">
    <property type="protein sequence ID" value="ENSCCNP00000020570.1"/>
    <property type="gene ID" value="ENSCCNG00000020507.1"/>
</dbReference>
<evidence type="ECO:0000256" key="1">
    <source>
        <dbReference type="ARBA" id="ARBA00004613"/>
    </source>
</evidence>
<keyword evidence="5" id="KW-0964">Secreted</keyword>
<dbReference type="GeneID" id="109697281"/>
<evidence type="ECO:0000256" key="11">
    <source>
        <dbReference type="SAM" id="SignalP"/>
    </source>
</evidence>
<evidence type="ECO:0000256" key="2">
    <source>
        <dbReference type="ARBA" id="ARBA00005971"/>
    </source>
</evidence>
<dbReference type="RefSeq" id="XP_073916997.1">
    <property type="nucleotide sequence ID" value="XM_074060896.1"/>
</dbReference>
<evidence type="ECO:0000256" key="3">
    <source>
        <dbReference type="ARBA" id="ARBA00016836"/>
    </source>
</evidence>
<dbReference type="SMART" id="SM00080">
    <property type="entry name" value="LIF_OSM"/>
    <property type="match status" value="1"/>
</dbReference>
<dbReference type="GO" id="GO:0045595">
    <property type="term" value="P:regulation of cell differentiation"/>
    <property type="evidence" value="ECO:0007669"/>
    <property type="project" value="TreeGrafter"/>
</dbReference>
<proteinExistence type="inferred from homology"/>
<dbReference type="PANTHER" id="PTHR10633:SF0">
    <property type="entry name" value="LEUKEMIA INHIBITORY FACTOR"/>
    <property type="match status" value="1"/>
</dbReference>
<accession>A0A8B7VYB1</accession>
<dbReference type="GO" id="GO:0005125">
    <property type="term" value="F:cytokine activity"/>
    <property type="evidence" value="ECO:0007669"/>
    <property type="project" value="UniProtKB-KW"/>
</dbReference>
<dbReference type="OrthoDB" id="9902088at2759"/>
<evidence type="ECO:0000313" key="13">
    <source>
        <dbReference type="Proteomes" id="UP001732720"/>
    </source>
</evidence>
<dbReference type="GO" id="GO:0008284">
    <property type="term" value="P:positive regulation of cell population proliferation"/>
    <property type="evidence" value="ECO:0007669"/>
    <property type="project" value="TreeGrafter"/>
</dbReference>
<dbReference type="GO" id="GO:2000026">
    <property type="term" value="P:regulation of multicellular organismal development"/>
    <property type="evidence" value="ECO:0007669"/>
    <property type="project" value="UniProtKB-ARBA"/>
</dbReference>
<dbReference type="PROSITE" id="PS00590">
    <property type="entry name" value="LIF_OSM"/>
    <property type="match status" value="1"/>
</dbReference>
<evidence type="ECO:0000256" key="8">
    <source>
        <dbReference type="ARBA" id="ARBA00023157"/>
    </source>
</evidence>
<keyword evidence="13" id="KW-1185">Reference proteome</keyword>
<name>A0A8B7VYB1_CASCN</name>
<dbReference type="Pfam" id="PF01291">
    <property type="entry name" value="LIF_OSM"/>
    <property type="match status" value="1"/>
</dbReference>
<dbReference type="GO" id="GO:0008083">
    <property type="term" value="F:growth factor activity"/>
    <property type="evidence" value="ECO:0007669"/>
    <property type="project" value="UniProtKB-KW"/>
</dbReference>
<organism evidence="14">
    <name type="scientific">Castor canadensis</name>
    <name type="common">American beaver</name>
    <dbReference type="NCBI Taxonomy" id="51338"/>
    <lineage>
        <taxon>Eukaryota</taxon>
        <taxon>Metazoa</taxon>
        <taxon>Chordata</taxon>
        <taxon>Craniata</taxon>
        <taxon>Vertebrata</taxon>
        <taxon>Euteleostomi</taxon>
        <taxon>Mammalia</taxon>
        <taxon>Eutheria</taxon>
        <taxon>Euarchontoglires</taxon>
        <taxon>Glires</taxon>
        <taxon>Rodentia</taxon>
        <taxon>Castorimorpha</taxon>
        <taxon>Castoridae</taxon>
        <taxon>Castor</taxon>
    </lineage>
</organism>
<reference evidence="14" key="2">
    <citation type="submission" date="2025-04" db="UniProtKB">
        <authorList>
            <consortium name="RefSeq"/>
        </authorList>
    </citation>
    <scope>IDENTIFICATION</scope>
    <source>
        <tissue evidence="14">Leukocyte</tissue>
    </source>
</reference>
<dbReference type="Gene3D" id="1.20.1250.10">
    <property type="match status" value="1"/>
</dbReference>
<dbReference type="KEGG" id="ccan:109697281"/>
<feature type="signal peptide" evidence="11">
    <location>
        <begin position="1"/>
        <end position="22"/>
    </location>
</feature>
<dbReference type="AlphaFoldDB" id="A0A8B7VYB1"/>
<keyword evidence="7" id="KW-0339">Growth factor</keyword>
<dbReference type="GO" id="GO:0005615">
    <property type="term" value="C:extracellular space"/>
    <property type="evidence" value="ECO:0007669"/>
    <property type="project" value="UniProtKB-KW"/>
</dbReference>
<dbReference type="PANTHER" id="PTHR10633">
    <property type="entry name" value="LEUKEMIA INHIBITORY FACTOR"/>
    <property type="match status" value="1"/>
</dbReference>
<keyword evidence="6 11" id="KW-0732">Signal</keyword>
<dbReference type="GO" id="GO:0023051">
    <property type="term" value="P:regulation of signaling"/>
    <property type="evidence" value="ECO:0007669"/>
    <property type="project" value="UniProtKB-ARBA"/>
</dbReference>
<dbReference type="GO" id="GO:0048861">
    <property type="term" value="P:leukemia inhibitory factor signaling pathway"/>
    <property type="evidence" value="ECO:0007669"/>
    <property type="project" value="TreeGrafter"/>
</dbReference>
<evidence type="ECO:0000313" key="14">
    <source>
        <dbReference type="RefSeq" id="XP_020036379.1"/>
    </source>
</evidence>
<gene>
    <name evidence="12 14" type="primary">Lif</name>
</gene>
<dbReference type="SUPFAM" id="SSF47266">
    <property type="entry name" value="4-helical cytokines"/>
    <property type="match status" value="1"/>
</dbReference>
<evidence type="ECO:0000313" key="12">
    <source>
        <dbReference type="Ensembl" id="ENSCCNP00000020570.1"/>
    </source>
</evidence>
<dbReference type="InterPro" id="IPR001581">
    <property type="entry name" value="Leukemia_IF/oncostatin"/>
</dbReference>
<dbReference type="GO" id="GO:0051240">
    <property type="term" value="P:positive regulation of multicellular organismal process"/>
    <property type="evidence" value="ECO:0007669"/>
    <property type="project" value="UniProtKB-ARBA"/>
</dbReference>
<evidence type="ECO:0000256" key="7">
    <source>
        <dbReference type="ARBA" id="ARBA00023030"/>
    </source>
</evidence>
<evidence type="ECO:0000256" key="10">
    <source>
        <dbReference type="ARBA" id="ARBA00024822"/>
    </source>
</evidence>
<dbReference type="GO" id="GO:0006955">
    <property type="term" value="P:immune response"/>
    <property type="evidence" value="ECO:0007669"/>
    <property type="project" value="InterPro"/>
</dbReference>
<sequence>MKNFLTGVVPLLLVLHWKHGAGVPLAITPVNATCATRHPCHSNLTNQIKNQLMQLNGSANGLFILYYTAQGEPFPSNVDKLCGPNVTDFPAFHANSTDKVKLVDLYRAVAYLSAFLGNVTRDQKILNPNALTLHTRLNATLDAMRGLLSNVRCRLCNKYHVSHVDVVYGPDISDKDAFQMKKLGCQFLGTYKQFINTVAQGF</sequence>
<evidence type="ECO:0000256" key="6">
    <source>
        <dbReference type="ARBA" id="ARBA00022729"/>
    </source>
</evidence>
<evidence type="ECO:0000256" key="4">
    <source>
        <dbReference type="ARBA" id="ARBA00022514"/>
    </source>
</evidence>
<comment type="similarity">
    <text evidence="2">Belongs to the LIF/OSM family.</text>
</comment>
<dbReference type="RefSeq" id="XP_020036379.1">
    <property type="nucleotide sequence ID" value="XM_020180790.1"/>
</dbReference>
<protein>
    <recommendedName>
        <fullName evidence="3">Leukemia inhibitory factor</fullName>
    </recommendedName>
</protein>
<dbReference type="InterPro" id="IPR009079">
    <property type="entry name" value="4_helix_cytokine-like_core"/>
</dbReference>
<comment type="function">
    <text evidence="10">LIF has the capacity to induce terminal differentiation in leukemic cells. Its activities include the induction of hematopoietic differentiation in normal and myeloid leukemia cells, the induction of neuronal cell differentiation, and the stimulation of acute-phase protein synthesis in hepatocytes.</text>
</comment>
<reference evidence="12" key="1">
    <citation type="submission" date="2023-09" db="UniProtKB">
        <authorList>
            <consortium name="Ensembl"/>
        </authorList>
    </citation>
    <scope>IDENTIFICATION</scope>
</reference>